<gene>
    <name evidence="3" type="ORF">PILCRDRAFT_11938</name>
</gene>
<organism evidence="3 4">
    <name type="scientific">Piloderma croceum (strain F 1598)</name>
    <dbReference type="NCBI Taxonomy" id="765440"/>
    <lineage>
        <taxon>Eukaryota</taxon>
        <taxon>Fungi</taxon>
        <taxon>Dikarya</taxon>
        <taxon>Basidiomycota</taxon>
        <taxon>Agaricomycotina</taxon>
        <taxon>Agaricomycetes</taxon>
        <taxon>Agaricomycetidae</taxon>
        <taxon>Atheliales</taxon>
        <taxon>Atheliaceae</taxon>
        <taxon>Piloderma</taxon>
    </lineage>
</organism>
<dbReference type="InParanoid" id="A0A0C3AU72"/>
<protein>
    <recommendedName>
        <fullName evidence="2">Nephrocystin 3-like N-terminal domain-containing protein</fullName>
    </recommendedName>
</protein>
<keyword evidence="4" id="KW-1185">Reference proteome</keyword>
<dbReference type="PANTHER" id="PTHR10039">
    <property type="entry name" value="AMELOGENIN"/>
    <property type="match status" value="1"/>
</dbReference>
<proteinExistence type="predicted"/>
<evidence type="ECO:0000259" key="2">
    <source>
        <dbReference type="Pfam" id="PF24883"/>
    </source>
</evidence>
<keyword evidence="1" id="KW-0677">Repeat</keyword>
<evidence type="ECO:0000256" key="1">
    <source>
        <dbReference type="ARBA" id="ARBA00022737"/>
    </source>
</evidence>
<accession>A0A0C3AU72</accession>
<dbReference type="STRING" id="765440.A0A0C3AU72"/>
<evidence type="ECO:0000313" key="3">
    <source>
        <dbReference type="EMBL" id="KIM77493.1"/>
    </source>
</evidence>
<dbReference type="Proteomes" id="UP000054166">
    <property type="component" value="Unassembled WGS sequence"/>
</dbReference>
<dbReference type="OrthoDB" id="5967843at2759"/>
<dbReference type="Pfam" id="PF24883">
    <property type="entry name" value="NPHP3_N"/>
    <property type="match status" value="1"/>
</dbReference>
<dbReference type="AlphaFoldDB" id="A0A0C3AU72"/>
<reference evidence="4" key="2">
    <citation type="submission" date="2015-01" db="EMBL/GenBank/DDBJ databases">
        <title>Evolutionary Origins and Diversification of the Mycorrhizal Mutualists.</title>
        <authorList>
            <consortium name="DOE Joint Genome Institute"/>
            <consortium name="Mycorrhizal Genomics Consortium"/>
            <person name="Kohler A."/>
            <person name="Kuo A."/>
            <person name="Nagy L.G."/>
            <person name="Floudas D."/>
            <person name="Copeland A."/>
            <person name="Barry K.W."/>
            <person name="Cichocki N."/>
            <person name="Veneault-Fourrey C."/>
            <person name="LaButti K."/>
            <person name="Lindquist E.A."/>
            <person name="Lipzen A."/>
            <person name="Lundell T."/>
            <person name="Morin E."/>
            <person name="Murat C."/>
            <person name="Riley R."/>
            <person name="Ohm R."/>
            <person name="Sun H."/>
            <person name="Tunlid A."/>
            <person name="Henrissat B."/>
            <person name="Grigoriev I.V."/>
            <person name="Hibbett D.S."/>
            <person name="Martin F."/>
        </authorList>
    </citation>
    <scope>NUCLEOTIDE SEQUENCE [LARGE SCALE GENOMIC DNA]</scope>
    <source>
        <strain evidence="4">F 1598</strain>
    </source>
</reference>
<name>A0A0C3AU72_PILCF</name>
<sequence>MNVCSLYSHSRDTLNDLLFSAVNEALRKLEPTRMDLLGTIGEYVFLRPERVFWLYGLAGSGKSTISTTIATFFQEQKRLGAFLFCNRDVAERTKESARLPPFIHFVITSRAENDIRTAFMAQPHVIVHEDRHFFRAQFHSGNDRMSGRSGLASCCEVMPELALDALYKTTLEATGVLDDEEHCSDSRAIMGIILVAREPISYTTIDALLPLDSLSLHTIQKLGCVLRWSETNPTEPVRLLHPSFSDFLAKRPRCNLEALHIDAAIHHKNIAIGCIRHLDGVLKKNISDLVLSTTPVEVTHFPAVTAYASVRWVDYVYSITAVPDDLPYLLEQFLFRHVLHWLKVMSLLHKETETDNYIDEPTPQLVAGTPIVSK</sequence>
<dbReference type="PANTHER" id="PTHR10039:SF14">
    <property type="entry name" value="NACHT DOMAIN-CONTAINING PROTEIN"/>
    <property type="match status" value="1"/>
</dbReference>
<feature type="domain" description="Nephrocystin 3-like N-terminal" evidence="2">
    <location>
        <begin position="49"/>
        <end position="109"/>
    </location>
</feature>
<dbReference type="HOGENOM" id="CLU_739901_0_0_1"/>
<dbReference type="InterPro" id="IPR027417">
    <property type="entry name" value="P-loop_NTPase"/>
</dbReference>
<dbReference type="InterPro" id="IPR056884">
    <property type="entry name" value="NPHP3-like_N"/>
</dbReference>
<reference evidence="3 4" key="1">
    <citation type="submission" date="2014-04" db="EMBL/GenBank/DDBJ databases">
        <authorList>
            <consortium name="DOE Joint Genome Institute"/>
            <person name="Kuo A."/>
            <person name="Tarkka M."/>
            <person name="Buscot F."/>
            <person name="Kohler A."/>
            <person name="Nagy L.G."/>
            <person name="Floudas D."/>
            <person name="Copeland A."/>
            <person name="Barry K.W."/>
            <person name="Cichocki N."/>
            <person name="Veneault-Fourrey C."/>
            <person name="LaButti K."/>
            <person name="Lindquist E.A."/>
            <person name="Lipzen A."/>
            <person name="Lundell T."/>
            <person name="Morin E."/>
            <person name="Murat C."/>
            <person name="Sun H."/>
            <person name="Tunlid A."/>
            <person name="Henrissat B."/>
            <person name="Grigoriev I.V."/>
            <person name="Hibbett D.S."/>
            <person name="Martin F."/>
            <person name="Nordberg H.P."/>
            <person name="Cantor M.N."/>
            <person name="Hua S.X."/>
        </authorList>
    </citation>
    <scope>NUCLEOTIDE SEQUENCE [LARGE SCALE GENOMIC DNA]</scope>
    <source>
        <strain evidence="3 4">F 1598</strain>
    </source>
</reference>
<evidence type="ECO:0000313" key="4">
    <source>
        <dbReference type="Proteomes" id="UP000054166"/>
    </source>
</evidence>
<dbReference type="SUPFAM" id="SSF52540">
    <property type="entry name" value="P-loop containing nucleoside triphosphate hydrolases"/>
    <property type="match status" value="1"/>
</dbReference>
<dbReference type="EMBL" id="KN833024">
    <property type="protein sequence ID" value="KIM77493.1"/>
    <property type="molecule type" value="Genomic_DNA"/>
</dbReference>